<evidence type="ECO:0000256" key="6">
    <source>
        <dbReference type="ARBA" id="ARBA00022801"/>
    </source>
</evidence>
<proteinExistence type="inferred from homology"/>
<evidence type="ECO:0000256" key="9">
    <source>
        <dbReference type="SAM" id="MobiDB-lite"/>
    </source>
</evidence>
<keyword evidence="6 8" id="KW-0378">Hydrolase</keyword>
<keyword evidence="11" id="KW-1185">Reference proteome</keyword>
<dbReference type="InterPro" id="IPR019165">
    <property type="entry name" value="Peptidase_M76_ATP23"/>
</dbReference>
<organism evidence="10 11">
    <name type="scientific">Tilletia controversa</name>
    <name type="common">dwarf bunt fungus</name>
    <dbReference type="NCBI Taxonomy" id="13291"/>
    <lineage>
        <taxon>Eukaryota</taxon>
        <taxon>Fungi</taxon>
        <taxon>Dikarya</taxon>
        <taxon>Basidiomycota</taxon>
        <taxon>Ustilaginomycotina</taxon>
        <taxon>Exobasidiomycetes</taxon>
        <taxon>Tilletiales</taxon>
        <taxon>Tilletiaceae</taxon>
        <taxon>Tilletia</taxon>
    </lineage>
</organism>
<gene>
    <name evidence="10" type="ORF">A4X06_0g7509</name>
</gene>
<evidence type="ECO:0000256" key="8">
    <source>
        <dbReference type="RuleBase" id="RU364057"/>
    </source>
</evidence>
<evidence type="ECO:0000256" key="5">
    <source>
        <dbReference type="ARBA" id="ARBA00022723"/>
    </source>
</evidence>
<reference evidence="10" key="1">
    <citation type="submission" date="2016-04" db="EMBL/GenBank/DDBJ databases">
        <authorList>
            <person name="Nguyen H.D."/>
            <person name="Samba Siva P."/>
            <person name="Cullis J."/>
            <person name="Levesque C.A."/>
            <person name="Hambleton S."/>
        </authorList>
    </citation>
    <scope>NUCLEOTIDE SEQUENCE</scope>
    <source>
        <strain evidence="10">DAOMC 236426</strain>
    </source>
</reference>
<dbReference type="GO" id="GO:0033615">
    <property type="term" value="P:mitochondrial proton-transporting ATP synthase complex assembly"/>
    <property type="evidence" value="ECO:0007669"/>
    <property type="project" value="TreeGrafter"/>
</dbReference>
<keyword evidence="8" id="KW-0496">Mitochondrion</keyword>
<evidence type="ECO:0000313" key="11">
    <source>
        <dbReference type="Proteomes" id="UP000077684"/>
    </source>
</evidence>
<evidence type="ECO:0000256" key="7">
    <source>
        <dbReference type="ARBA" id="ARBA00023049"/>
    </source>
</evidence>
<comment type="caution">
    <text evidence="10">The sequence shown here is derived from an EMBL/GenBank/DDBJ whole genome shotgun (WGS) entry which is preliminary data.</text>
</comment>
<keyword evidence="4 8" id="KW-0645">Protease</keyword>
<accession>A0A8X7SU29</accession>
<evidence type="ECO:0000256" key="2">
    <source>
        <dbReference type="ARBA" id="ARBA00009915"/>
    </source>
</evidence>
<sequence length="302" mass="33977">MTEPSSSSSSSSSSSPSFHRWLNACSTVFPTQDSLPFKRRRTPLRQHARYNIRSPVEAFEPGGSDSQKKGDGAKEVWVPHPETEEELLARERAERWGVQLAESSPMIRFLSRHLAMVGCNPYDQPDPDTSSLPPDTDTSNLYHPVSPLGRIVFAACEPTRGSGFQAMQTPAESGILICANRIQSKAELERAIAHEMIHWWDHCRFQVNWDNLRHNACSEIRAASLSGDCKFTTDFARGGFIRNPGFLKQHQACSRRRAVVSLLEANSIAHLEPEARKLAAERAVDEVWEACWNDTRPFDEIF</sequence>
<dbReference type="AlphaFoldDB" id="A0A8X7SU29"/>
<evidence type="ECO:0000256" key="3">
    <source>
        <dbReference type="ARBA" id="ARBA00014615"/>
    </source>
</evidence>
<evidence type="ECO:0000313" key="10">
    <source>
        <dbReference type="EMBL" id="KAE8241515.1"/>
    </source>
</evidence>
<keyword evidence="8" id="KW-0472">Membrane</keyword>
<protein>
    <recommendedName>
        <fullName evidence="3 8">Mitochondrial inner membrane protease ATP23</fullName>
        <ecNumber evidence="8">3.4.24.-</ecNumber>
    </recommendedName>
</protein>
<dbReference type="Proteomes" id="UP000077684">
    <property type="component" value="Unassembled WGS sequence"/>
</dbReference>
<dbReference type="GO" id="GO:0005743">
    <property type="term" value="C:mitochondrial inner membrane"/>
    <property type="evidence" value="ECO:0007669"/>
    <property type="project" value="UniProtKB-SubCell"/>
</dbReference>
<comment type="function">
    <text evidence="8">Has a dual role in the assembly of mitochondrial ATPase.</text>
</comment>
<comment type="subcellular location">
    <subcellularLocation>
        <location evidence="1 8">Mitochondrion inner membrane</location>
        <topology evidence="1 8">Peripheral membrane protein</topology>
        <orientation evidence="1 8">Intermembrane side</orientation>
    </subcellularLocation>
</comment>
<dbReference type="GO" id="GO:0004222">
    <property type="term" value="F:metalloendopeptidase activity"/>
    <property type="evidence" value="ECO:0007669"/>
    <property type="project" value="InterPro"/>
</dbReference>
<comment type="similarity">
    <text evidence="2 8">Belongs to the peptidase M76 family.</text>
</comment>
<dbReference type="GO" id="GO:0046872">
    <property type="term" value="F:metal ion binding"/>
    <property type="evidence" value="ECO:0007669"/>
    <property type="project" value="UniProtKB-KW"/>
</dbReference>
<reference evidence="10" key="2">
    <citation type="journal article" date="2019" name="IMA Fungus">
        <title>Genome sequencing and comparison of five Tilletia species to identify candidate genes for the detection of regulated species infecting wheat.</title>
        <authorList>
            <person name="Nguyen H.D.T."/>
            <person name="Sultana T."/>
            <person name="Kesanakurti P."/>
            <person name="Hambleton S."/>
        </authorList>
    </citation>
    <scope>NUCLEOTIDE SEQUENCE</scope>
    <source>
        <strain evidence="10">DAOMC 236426</strain>
    </source>
</reference>
<dbReference type="EC" id="3.4.24.-" evidence="8"/>
<feature type="region of interest" description="Disordered" evidence="9">
    <location>
        <begin position="52"/>
        <end position="76"/>
    </location>
</feature>
<dbReference type="PANTHER" id="PTHR21711">
    <property type="entry name" value="MITOCHONDRIAL INNER MEMBRANE PROTEASE"/>
    <property type="match status" value="1"/>
</dbReference>
<keyword evidence="8" id="KW-0999">Mitochondrion inner membrane</keyword>
<dbReference type="Pfam" id="PF09768">
    <property type="entry name" value="Peptidase_M76"/>
    <property type="match status" value="1"/>
</dbReference>
<dbReference type="EMBL" id="LWDE02001327">
    <property type="protein sequence ID" value="KAE8241515.1"/>
    <property type="molecule type" value="Genomic_DNA"/>
</dbReference>
<dbReference type="PANTHER" id="PTHR21711:SF0">
    <property type="entry name" value="MITOCHONDRIAL INNER MEMBRANE PROTEASE ATP23 HOMOLOG"/>
    <property type="match status" value="1"/>
</dbReference>
<name>A0A8X7SU29_9BASI</name>
<evidence type="ECO:0000256" key="1">
    <source>
        <dbReference type="ARBA" id="ARBA00004137"/>
    </source>
</evidence>
<evidence type="ECO:0000256" key="4">
    <source>
        <dbReference type="ARBA" id="ARBA00022670"/>
    </source>
</evidence>
<keyword evidence="7 8" id="KW-0482">Metalloprotease</keyword>
<dbReference type="GO" id="GO:0034982">
    <property type="term" value="P:mitochondrial protein processing"/>
    <property type="evidence" value="ECO:0007669"/>
    <property type="project" value="TreeGrafter"/>
</dbReference>
<keyword evidence="5 8" id="KW-0479">Metal-binding</keyword>